<dbReference type="PANTHER" id="PTHR21641:SF0">
    <property type="entry name" value="RNA-BINDING PROTEIN EIF1AD-RELATED"/>
    <property type="match status" value="1"/>
</dbReference>
<keyword evidence="3" id="KW-0648">Protein biosynthesis</keyword>
<reference evidence="6 7" key="1">
    <citation type="submission" date="2024-09" db="EMBL/GenBank/DDBJ databases">
        <title>Chromosome-scale assembly of Riccia fluitans.</title>
        <authorList>
            <person name="Paukszto L."/>
            <person name="Sawicki J."/>
            <person name="Karawczyk K."/>
            <person name="Piernik-Szablinska J."/>
            <person name="Szczecinska M."/>
            <person name="Mazdziarz M."/>
        </authorList>
    </citation>
    <scope>NUCLEOTIDE SEQUENCE [LARGE SCALE GENOMIC DNA]</scope>
    <source>
        <strain evidence="6">Rf_01</strain>
        <tissue evidence="6">Aerial parts of the thallus</tissue>
    </source>
</reference>
<dbReference type="SUPFAM" id="SSF50249">
    <property type="entry name" value="Nucleic acid-binding proteins"/>
    <property type="match status" value="1"/>
</dbReference>
<name>A0ABD1ZE15_9MARC</name>
<evidence type="ECO:0000256" key="4">
    <source>
        <dbReference type="SAM" id="MobiDB-lite"/>
    </source>
</evidence>
<dbReference type="InterPro" id="IPR012340">
    <property type="entry name" value="NA-bd_OB-fold"/>
</dbReference>
<dbReference type="GO" id="GO:0003723">
    <property type="term" value="F:RNA binding"/>
    <property type="evidence" value="ECO:0007669"/>
    <property type="project" value="UniProtKB-KW"/>
</dbReference>
<proteinExistence type="inferred from homology"/>
<comment type="similarity">
    <text evidence="1">Belongs to the EIF1AD family.</text>
</comment>
<evidence type="ECO:0000313" key="7">
    <source>
        <dbReference type="Proteomes" id="UP001605036"/>
    </source>
</evidence>
<evidence type="ECO:0000256" key="3">
    <source>
        <dbReference type="PROSITE-ProRule" id="PRU00181"/>
    </source>
</evidence>
<dbReference type="AlphaFoldDB" id="A0ABD1ZE15"/>
<dbReference type="Pfam" id="PF01176">
    <property type="entry name" value="eIF-1a"/>
    <property type="match status" value="1"/>
</dbReference>
<dbReference type="PROSITE" id="PS50832">
    <property type="entry name" value="S1_IF1_TYPE"/>
    <property type="match status" value="1"/>
</dbReference>
<dbReference type="SMART" id="SM00652">
    <property type="entry name" value="eIF1a"/>
    <property type="match status" value="1"/>
</dbReference>
<evidence type="ECO:0000256" key="2">
    <source>
        <dbReference type="ARBA" id="ARBA00022884"/>
    </source>
</evidence>
<dbReference type="PANTHER" id="PTHR21641">
    <property type="entry name" value="TRANSLATION INITIATION FACTOR-RELATED"/>
    <property type="match status" value="1"/>
</dbReference>
<dbReference type="Proteomes" id="UP001605036">
    <property type="component" value="Unassembled WGS sequence"/>
</dbReference>
<keyword evidence="2" id="KW-0694">RNA-binding</keyword>
<evidence type="ECO:0000259" key="5">
    <source>
        <dbReference type="PROSITE" id="PS50832"/>
    </source>
</evidence>
<dbReference type="InterPro" id="IPR006196">
    <property type="entry name" value="RNA-binding_domain_S1_IF1"/>
</dbReference>
<feature type="domain" description="S1-like" evidence="5">
    <location>
        <begin position="18"/>
        <end position="97"/>
    </location>
</feature>
<gene>
    <name evidence="6" type="ORF">R1flu_017713</name>
</gene>
<keyword evidence="3" id="KW-0396">Initiation factor</keyword>
<keyword evidence="7" id="KW-1185">Reference proteome</keyword>
<protein>
    <recommendedName>
        <fullName evidence="5">S1-like domain-containing protein</fullName>
    </recommendedName>
</protein>
<dbReference type="GO" id="GO:0003743">
    <property type="term" value="F:translation initiation factor activity"/>
    <property type="evidence" value="ECO:0007669"/>
    <property type="project" value="UniProtKB-UniRule"/>
</dbReference>
<dbReference type="InterPro" id="IPR001253">
    <property type="entry name" value="TIF_eIF-1A"/>
</dbReference>
<feature type="region of interest" description="Disordered" evidence="4">
    <location>
        <begin position="124"/>
        <end position="172"/>
    </location>
</feature>
<evidence type="ECO:0000256" key="1">
    <source>
        <dbReference type="ARBA" id="ARBA00007340"/>
    </source>
</evidence>
<dbReference type="Gene3D" id="2.40.50.140">
    <property type="entry name" value="Nucleic acid-binding proteins"/>
    <property type="match status" value="1"/>
</dbReference>
<feature type="region of interest" description="Disordered" evidence="4">
    <location>
        <begin position="1"/>
        <end position="20"/>
    </location>
</feature>
<comment type="caution">
    <text evidence="6">The sequence shown here is derived from an EMBL/GenBank/DDBJ whole genome shotgun (WGS) entry which is preliminary data.</text>
</comment>
<sequence>MSSKGRKGLKQGSLVGCPEPQPGQTLMRVVALRGSNLIEVEDSDAQKTLCMLPARFHKSMWIKRGNFVIVDEGDREKVREAGSKVTGTVAQVLYDEHIKELRKTSFWAPSFDVTEKATKVPVEEIGSKPKLTANVEEEEEDDDDGLPPLEANPNRRHAMSFVENSETESDEE</sequence>
<accession>A0ABD1ZE15</accession>
<dbReference type="EMBL" id="JBHFFA010000001">
    <property type="protein sequence ID" value="KAL2649585.1"/>
    <property type="molecule type" value="Genomic_DNA"/>
</dbReference>
<feature type="compositionally biased region" description="Acidic residues" evidence="4">
    <location>
        <begin position="135"/>
        <end position="145"/>
    </location>
</feature>
<organism evidence="6 7">
    <name type="scientific">Riccia fluitans</name>
    <dbReference type="NCBI Taxonomy" id="41844"/>
    <lineage>
        <taxon>Eukaryota</taxon>
        <taxon>Viridiplantae</taxon>
        <taxon>Streptophyta</taxon>
        <taxon>Embryophyta</taxon>
        <taxon>Marchantiophyta</taxon>
        <taxon>Marchantiopsida</taxon>
        <taxon>Marchantiidae</taxon>
        <taxon>Marchantiales</taxon>
        <taxon>Ricciaceae</taxon>
        <taxon>Riccia</taxon>
    </lineage>
</organism>
<evidence type="ECO:0000313" key="6">
    <source>
        <dbReference type="EMBL" id="KAL2649585.1"/>
    </source>
</evidence>
<dbReference type="InterPro" id="IPR039294">
    <property type="entry name" value="EIF1AD"/>
</dbReference>